<sequence>MVGYSRLVGADEEGTIARQKIYRAEIIDPEIAGYGGRIVKTMGDGLLVEFASVVDAVKTAVAVQQAMSNREADVPEDRRIRYRVGINLGDVVIDGDDILGDGVNIAARLESAADAGVSVSQAMPTSRCLAGLTSPLKIWASAP</sequence>
<dbReference type="PANTHER" id="PTHR43081">
    <property type="entry name" value="ADENYLATE CYCLASE, TERMINAL-DIFFERENTIATION SPECIFIC-RELATED"/>
    <property type="match status" value="1"/>
</dbReference>
<dbReference type="GO" id="GO:0006171">
    <property type="term" value="P:cAMP biosynthetic process"/>
    <property type="evidence" value="ECO:0007669"/>
    <property type="project" value="TreeGrafter"/>
</dbReference>
<dbReference type="CDD" id="cd07302">
    <property type="entry name" value="CHD"/>
    <property type="match status" value="1"/>
</dbReference>
<feature type="domain" description="Guanylate cyclase" evidence="1">
    <location>
        <begin position="1"/>
        <end position="110"/>
    </location>
</feature>
<dbReference type="EMBL" id="BARS01011859">
    <property type="protein sequence ID" value="GAF94542.1"/>
    <property type="molecule type" value="Genomic_DNA"/>
</dbReference>
<dbReference type="Gene3D" id="3.30.70.1230">
    <property type="entry name" value="Nucleotide cyclase"/>
    <property type="match status" value="1"/>
</dbReference>
<name>X0U2C4_9ZZZZ</name>
<dbReference type="PANTHER" id="PTHR43081:SF19">
    <property type="entry name" value="PH-SENSITIVE ADENYLATE CYCLASE RV1264"/>
    <property type="match status" value="1"/>
</dbReference>
<reference evidence="2" key="1">
    <citation type="journal article" date="2014" name="Front. Microbiol.">
        <title>High frequency of phylogenetically diverse reductive dehalogenase-homologous genes in deep subseafloor sedimentary metagenomes.</title>
        <authorList>
            <person name="Kawai M."/>
            <person name="Futagami T."/>
            <person name="Toyoda A."/>
            <person name="Takaki Y."/>
            <person name="Nishi S."/>
            <person name="Hori S."/>
            <person name="Arai W."/>
            <person name="Tsubouchi T."/>
            <person name="Morono Y."/>
            <person name="Uchiyama I."/>
            <person name="Ito T."/>
            <person name="Fujiyama A."/>
            <person name="Inagaki F."/>
            <person name="Takami H."/>
        </authorList>
    </citation>
    <scope>NUCLEOTIDE SEQUENCE</scope>
    <source>
        <strain evidence="2">Expedition CK06-06</strain>
    </source>
</reference>
<comment type="caution">
    <text evidence="2">The sequence shown here is derived from an EMBL/GenBank/DDBJ whole genome shotgun (WGS) entry which is preliminary data.</text>
</comment>
<dbReference type="PROSITE" id="PS50125">
    <property type="entry name" value="GUANYLATE_CYCLASE_2"/>
    <property type="match status" value="1"/>
</dbReference>
<dbReference type="SUPFAM" id="SSF55073">
    <property type="entry name" value="Nucleotide cyclase"/>
    <property type="match status" value="1"/>
</dbReference>
<organism evidence="2">
    <name type="scientific">marine sediment metagenome</name>
    <dbReference type="NCBI Taxonomy" id="412755"/>
    <lineage>
        <taxon>unclassified sequences</taxon>
        <taxon>metagenomes</taxon>
        <taxon>ecological metagenomes</taxon>
    </lineage>
</organism>
<protein>
    <recommendedName>
        <fullName evidence="1">Guanylate cyclase domain-containing protein</fullName>
    </recommendedName>
</protein>
<dbReference type="AlphaFoldDB" id="X0U2C4"/>
<evidence type="ECO:0000259" key="1">
    <source>
        <dbReference type="PROSITE" id="PS50125"/>
    </source>
</evidence>
<gene>
    <name evidence="2" type="ORF">S01H1_21403</name>
</gene>
<dbReference type="InterPro" id="IPR001054">
    <property type="entry name" value="A/G_cyclase"/>
</dbReference>
<dbReference type="GO" id="GO:0035556">
    <property type="term" value="P:intracellular signal transduction"/>
    <property type="evidence" value="ECO:0007669"/>
    <property type="project" value="InterPro"/>
</dbReference>
<accession>X0U2C4</accession>
<dbReference type="Pfam" id="PF00211">
    <property type="entry name" value="Guanylate_cyc"/>
    <property type="match status" value="1"/>
</dbReference>
<proteinExistence type="predicted"/>
<evidence type="ECO:0000313" key="2">
    <source>
        <dbReference type="EMBL" id="GAF94542.1"/>
    </source>
</evidence>
<dbReference type="InterPro" id="IPR050697">
    <property type="entry name" value="Adenylyl/Guanylyl_Cyclase_3/4"/>
</dbReference>
<dbReference type="InterPro" id="IPR029787">
    <property type="entry name" value="Nucleotide_cyclase"/>
</dbReference>